<gene>
    <name evidence="1" type="ORF">C8N31_107238</name>
</gene>
<dbReference type="RefSeq" id="WP_025046170.1">
    <property type="nucleotide sequence ID" value="NZ_QBKU01000007.1"/>
</dbReference>
<accession>A0A2T6CDG3</accession>
<dbReference type="EMBL" id="QBKU01000007">
    <property type="protein sequence ID" value="PTX73535.1"/>
    <property type="molecule type" value="Genomic_DNA"/>
</dbReference>
<dbReference type="OrthoDB" id="7845594at2"/>
<reference evidence="1 2" key="1">
    <citation type="submission" date="2018-04" db="EMBL/GenBank/DDBJ databases">
        <title>Genomic Encyclopedia of Archaeal and Bacterial Type Strains, Phase II (KMG-II): from individual species to whole genera.</title>
        <authorList>
            <person name="Goeker M."/>
        </authorList>
    </citation>
    <scope>NUCLEOTIDE SEQUENCE [LARGE SCALE GENOMIC DNA]</scope>
    <source>
        <strain evidence="1 2">DSM 12244</strain>
    </source>
</reference>
<proteinExistence type="predicted"/>
<sequence>MKIDWRSTTHEGWIDALDASNNDIFGVLKFYNGRTIGKSKAKALLGAYWHKVDRTLFGKAADKGYGIERWCFTEYGSDGRNLHIHFVATSPIAIRPCCAVLNALWADMHRSTAGVAHNWITPIQDRRAAFAYTTKGTRYLSTDFIGEKISHTDAAGTDLGKDYTEAQIKRIANRISNRQLTEAYEAMERQIVQTALKRKTR</sequence>
<comment type="caution">
    <text evidence="1">The sequence shown here is derived from an EMBL/GenBank/DDBJ whole genome shotgun (WGS) entry which is preliminary data.</text>
</comment>
<evidence type="ECO:0000313" key="2">
    <source>
        <dbReference type="Proteomes" id="UP000244092"/>
    </source>
</evidence>
<protein>
    <submittedName>
        <fullName evidence="1">Uncharacterized protein</fullName>
    </submittedName>
</protein>
<name>A0A2T6CDG3_9RHOB</name>
<evidence type="ECO:0000313" key="1">
    <source>
        <dbReference type="EMBL" id="PTX73535.1"/>
    </source>
</evidence>
<organism evidence="1 2">
    <name type="scientific">Sulfitobacter mediterraneus</name>
    <dbReference type="NCBI Taxonomy" id="83219"/>
    <lineage>
        <taxon>Bacteria</taxon>
        <taxon>Pseudomonadati</taxon>
        <taxon>Pseudomonadota</taxon>
        <taxon>Alphaproteobacteria</taxon>
        <taxon>Rhodobacterales</taxon>
        <taxon>Roseobacteraceae</taxon>
        <taxon>Sulfitobacter</taxon>
    </lineage>
</organism>
<dbReference type="Proteomes" id="UP000244092">
    <property type="component" value="Unassembled WGS sequence"/>
</dbReference>
<dbReference type="AlphaFoldDB" id="A0A2T6CDG3"/>